<sequence>MLQDIRLPGTIPAKGSAQDERLALAELFEHLRAMLPERSFTDPTSSSGGTKSEEVAPRSSTSSIPPEQSFKGKMDIIVAGGPDYQRYIFALHARMLGVHDAIEVDNRVDFKTALMNSQKEDQHRPCVVFLGDETWLEILRRTDQQERPLTVVNVNVDPGREDAYDAHILSSAPRADVADFLNLVLEQWPASTTTILEAAVCSRACLDAKAKVVKMGGAADDLLARIERLERIVEDHGKRLDDVAPRGARRDARRGETTPPVNAPRAGAHRAPAAANRRAGSRSPDVPRSAPMVAKSPRALRAPGVYVCGGHASGVTLGTTSRLNSATGIWEAMPPMPTPRHGCSAASMIGVIYVVGGANESALPLDTVERFDPAVGNWETLPPMPTPRHGAASAAVAGLLYCVGGYDGEGVLPALERFDPAARSWDQLPAMPHARGRCAAAASEGRLFVIGGTDDNSRELDAAECFDPSTWTWEVLPPLPTPRCSCAAVGLGGALFVVGGRREGEKLATVERFSLAQSRWDSVLALPGPRDACAAAALGTRLYVFGGRGVGVAGNQTLASADAAGDLRMCCRRGRALMTYAFWEGKKVGATGVVFLHYEDEGLAPIALGDRVAPPIRAVVIERMAGVALAERLMRSEALQAELLKGKLISEEAYEEQFIFRIDEFLATRRGNFLWHRHPEMLRSNGQEPLSARLMRSGLEVPAGWFTKPPGFVPLFNPSLLSLEDGSLLAVLRMSNGPGCPSVRVSRESSMDTRIFHNALILAQLDSDLSVQSHVVVDVPELTCRFTPDMEVSGRLFLDEVHGPMDARIGQGVDGEMWIFFYAERNGANKEALRGMHAAPLRVSWRDCEGAGWSLHATGVFSSDDCAWKGSGNGSSIQSCRDSCDAAQGCNAVSFRPGDPGSSPGGRCELRGCFEGSAGSRSPAVMPMPAWQAWLRKPQERHWQRSATCSGGWQGLGDATSLAGCKQSCQELGSCDTILFSSAIGLCALQRCGEPGKEVSEGWEAWRRVEVPAGRKCLESARLQEDELIVFPSMSAVEKNWNLIYGDRDRLIIEYFIEPHIVIEAKLTRTPGEPSGLQLAGLEDRFVSRWPYEVIHGLTNVRGGFCCLPLPSSMRELVASEDVWPLEAVGTLPSLPEGRLLLGAGHLQRIRQPFDQAPGDVSRFRRQAKSRTYHQFFYLLRDAEPFDVVAVSPEWCITINGHFSRHWAQVLQPGEEACESIQFVSGLAWRGEEVVVAYGINDCESDVLVLPAAKVLGMLRPVKSDLNVSLDDLEMI</sequence>
<dbReference type="InterPro" id="IPR052392">
    <property type="entry name" value="Kelch-BTB_domain-containing"/>
</dbReference>
<accession>A0A812RHE6</accession>
<organism evidence="2 3">
    <name type="scientific">Symbiodinium natans</name>
    <dbReference type="NCBI Taxonomy" id="878477"/>
    <lineage>
        <taxon>Eukaryota</taxon>
        <taxon>Sar</taxon>
        <taxon>Alveolata</taxon>
        <taxon>Dinophyceae</taxon>
        <taxon>Suessiales</taxon>
        <taxon>Symbiodiniaceae</taxon>
        <taxon>Symbiodinium</taxon>
    </lineage>
</organism>
<dbReference type="InterPro" id="IPR015915">
    <property type="entry name" value="Kelch-typ_b-propeller"/>
</dbReference>
<keyword evidence="3" id="KW-1185">Reference proteome</keyword>
<dbReference type="Pfam" id="PF24681">
    <property type="entry name" value="Kelch_KLHDC2_KLHL20_DRC7"/>
    <property type="match status" value="1"/>
</dbReference>
<feature type="region of interest" description="Disordered" evidence="1">
    <location>
        <begin position="38"/>
        <end position="68"/>
    </location>
</feature>
<evidence type="ECO:0000313" key="2">
    <source>
        <dbReference type="EMBL" id="CAE7442064.1"/>
    </source>
</evidence>
<dbReference type="SMART" id="SM00612">
    <property type="entry name" value="Kelch"/>
    <property type="match status" value="5"/>
</dbReference>
<name>A0A812RHE6_9DINO</name>
<gene>
    <name evidence="2" type="primary">KLHL4</name>
    <name evidence="2" type="ORF">SNAT2548_LOCUS24037</name>
</gene>
<feature type="compositionally biased region" description="Polar residues" evidence="1">
    <location>
        <begin position="41"/>
        <end position="50"/>
    </location>
</feature>
<dbReference type="PANTHER" id="PTHR46375">
    <property type="entry name" value="KELCH REPEAT AND BTB DOMAIN-CONTAINING PROTEIN 13-RELATED"/>
    <property type="match status" value="1"/>
</dbReference>
<reference evidence="2" key="1">
    <citation type="submission" date="2021-02" db="EMBL/GenBank/DDBJ databases">
        <authorList>
            <person name="Dougan E. K."/>
            <person name="Rhodes N."/>
            <person name="Thang M."/>
            <person name="Chan C."/>
        </authorList>
    </citation>
    <scope>NUCLEOTIDE SEQUENCE</scope>
</reference>
<dbReference type="OrthoDB" id="443361at2759"/>
<comment type="caution">
    <text evidence="2">The sequence shown here is derived from an EMBL/GenBank/DDBJ whole genome shotgun (WGS) entry which is preliminary data.</text>
</comment>
<evidence type="ECO:0000313" key="3">
    <source>
        <dbReference type="Proteomes" id="UP000604046"/>
    </source>
</evidence>
<dbReference type="PANTHER" id="PTHR46375:SF3">
    <property type="entry name" value="KELCH REPEAT AND BTB DOMAIN-CONTAINING PROTEIN 13"/>
    <property type="match status" value="1"/>
</dbReference>
<feature type="compositionally biased region" description="Basic and acidic residues" evidence="1">
    <location>
        <begin position="240"/>
        <end position="256"/>
    </location>
</feature>
<proteinExistence type="predicted"/>
<dbReference type="SUPFAM" id="SSF117281">
    <property type="entry name" value="Kelch motif"/>
    <property type="match status" value="1"/>
</dbReference>
<feature type="compositionally biased region" description="Low complexity" evidence="1">
    <location>
        <begin position="263"/>
        <end position="283"/>
    </location>
</feature>
<protein>
    <submittedName>
        <fullName evidence="2">KLHL4 protein</fullName>
    </submittedName>
</protein>
<dbReference type="AlphaFoldDB" id="A0A812RHE6"/>
<dbReference type="EMBL" id="CAJNDS010002342">
    <property type="protein sequence ID" value="CAE7442064.1"/>
    <property type="molecule type" value="Genomic_DNA"/>
</dbReference>
<evidence type="ECO:0000256" key="1">
    <source>
        <dbReference type="SAM" id="MobiDB-lite"/>
    </source>
</evidence>
<dbReference type="Proteomes" id="UP000604046">
    <property type="component" value="Unassembled WGS sequence"/>
</dbReference>
<feature type="region of interest" description="Disordered" evidence="1">
    <location>
        <begin position="240"/>
        <end position="295"/>
    </location>
</feature>
<dbReference type="Gene3D" id="2.120.10.80">
    <property type="entry name" value="Kelch-type beta propeller"/>
    <property type="match status" value="1"/>
</dbReference>
<dbReference type="InterPro" id="IPR006652">
    <property type="entry name" value="Kelch_1"/>
</dbReference>